<sequence>MAEGNKKRFDTNSNSYIIIYSTVLVVVVAFLLALVFQVFKSRQDANEALDKKKQILNSLNIRNLSDEETNKAYHDIVLGDKVIDTNAKVISNGEQGGVKDGFKLTGDDFKNGKLALFDCNVNGKKVYVIPVYGMGLWGPINGYIAVNDDKSTIYGVYFNHASETAGLGAEIKDNANWQALFKNKHIFANDRNTVALSISKKIDPEKQANQVDAVTGATLTMNGVTEMLHEGLGAYIKFFNDKK</sequence>
<keyword evidence="14 16" id="KW-0472">Membrane</keyword>
<evidence type="ECO:0000256" key="12">
    <source>
        <dbReference type="ARBA" id="ARBA00023065"/>
    </source>
</evidence>
<evidence type="ECO:0000313" key="18">
    <source>
        <dbReference type="EMBL" id="MBW4768512.1"/>
    </source>
</evidence>
<keyword evidence="19" id="KW-1185">Reference proteome</keyword>
<keyword evidence="1 16" id="KW-0813">Transport</keyword>
<reference evidence="18 19" key="1">
    <citation type="submission" date="2021-07" db="EMBL/GenBank/DDBJ databases">
        <title>Genomic diversity and antimicrobial resistance of Prevotella spp. isolated from chronic lung disease airways.</title>
        <authorList>
            <person name="Webb K.A."/>
            <person name="Olagoke O.S."/>
            <person name="Baird T."/>
            <person name="Neill J."/>
            <person name="Pham A."/>
            <person name="Wells T.J."/>
            <person name="Ramsay K.A."/>
            <person name="Bell S.C."/>
            <person name="Sarovich D.S."/>
            <person name="Price E.P."/>
        </authorList>
    </citation>
    <scope>NUCLEOTIDE SEQUENCE [LARGE SCALE GENOMIC DNA]</scope>
    <source>
        <strain evidence="18 19">SCHI0011.S.12</strain>
    </source>
</reference>
<evidence type="ECO:0000256" key="4">
    <source>
        <dbReference type="ARBA" id="ARBA00022553"/>
    </source>
</evidence>
<dbReference type="NCBIfam" id="TIGR01938">
    <property type="entry name" value="nqrC"/>
    <property type="match status" value="1"/>
</dbReference>
<accession>A0ABS6YAD2</accession>
<evidence type="ECO:0000256" key="2">
    <source>
        <dbReference type="ARBA" id="ARBA00022475"/>
    </source>
</evidence>
<dbReference type="Proteomes" id="UP000788426">
    <property type="component" value="Unassembled WGS sequence"/>
</dbReference>
<comment type="function">
    <text evidence="16">NQR complex catalyzes the reduction of ubiquinone-1 to ubiquinol by two successive reactions, coupled with the transport of Na(+) ions from the cytoplasm to the periplasm. NqrA to NqrE are probably involved in the second step, the conversion of ubisemiquinone to ubiquinol.</text>
</comment>
<evidence type="ECO:0000256" key="16">
    <source>
        <dbReference type="HAMAP-Rule" id="MF_00427"/>
    </source>
</evidence>
<comment type="caution">
    <text evidence="18">The sequence shown here is derived from an EMBL/GenBank/DDBJ whole genome shotgun (WGS) entry which is preliminary data.</text>
</comment>
<comment type="subcellular location">
    <subcellularLocation>
        <location evidence="16">Cell membrane</location>
        <topology evidence="16">Single-pass membrane protein</topology>
    </subcellularLocation>
</comment>
<organism evidence="18 19">
    <name type="scientific">Hoylesella nanceiensis</name>
    <dbReference type="NCBI Taxonomy" id="425941"/>
    <lineage>
        <taxon>Bacteria</taxon>
        <taxon>Pseudomonadati</taxon>
        <taxon>Bacteroidota</taxon>
        <taxon>Bacteroidia</taxon>
        <taxon>Bacteroidales</taxon>
        <taxon>Prevotellaceae</taxon>
        <taxon>Hoylesella</taxon>
    </lineage>
</organism>
<dbReference type="RefSeq" id="WP_219479348.1">
    <property type="nucleotide sequence ID" value="NZ_CAUVPO010000003.1"/>
</dbReference>
<keyword evidence="6 16" id="KW-0288">FMN</keyword>
<comment type="similarity">
    <text evidence="16">Belongs to the NqrC family.</text>
</comment>
<dbReference type="PANTHER" id="PTHR37838:SF1">
    <property type="entry name" value="NA(+)-TRANSLOCATING NADH-QUINONE REDUCTASE SUBUNIT C"/>
    <property type="match status" value="1"/>
</dbReference>
<dbReference type="EC" id="7.2.1.1" evidence="16"/>
<keyword evidence="13 16" id="KW-0830">Ubiquinone</keyword>
<name>A0ABS6YAD2_9BACT</name>
<dbReference type="InterPro" id="IPR007329">
    <property type="entry name" value="FMN-bd"/>
</dbReference>
<feature type="domain" description="FMN-binding" evidence="17">
    <location>
        <begin position="135"/>
        <end position="235"/>
    </location>
</feature>
<comment type="catalytic activity">
    <reaction evidence="16">
        <text>a ubiquinone + n Na(+)(in) + NADH + H(+) = a ubiquinol + n Na(+)(out) + NAD(+)</text>
        <dbReference type="Rhea" id="RHEA:47748"/>
        <dbReference type="Rhea" id="RHEA-COMP:9565"/>
        <dbReference type="Rhea" id="RHEA-COMP:9566"/>
        <dbReference type="ChEBI" id="CHEBI:15378"/>
        <dbReference type="ChEBI" id="CHEBI:16389"/>
        <dbReference type="ChEBI" id="CHEBI:17976"/>
        <dbReference type="ChEBI" id="CHEBI:29101"/>
        <dbReference type="ChEBI" id="CHEBI:57540"/>
        <dbReference type="ChEBI" id="CHEBI:57945"/>
        <dbReference type="EC" id="7.2.1.1"/>
    </reaction>
</comment>
<dbReference type="Pfam" id="PF04205">
    <property type="entry name" value="FMN_bind"/>
    <property type="match status" value="1"/>
</dbReference>
<dbReference type="HAMAP" id="MF_00427">
    <property type="entry name" value="NqrC"/>
    <property type="match status" value="1"/>
</dbReference>
<evidence type="ECO:0000256" key="9">
    <source>
        <dbReference type="ARBA" id="ARBA00022989"/>
    </source>
</evidence>
<keyword evidence="8 16" id="KW-1278">Translocase</keyword>
<dbReference type="PANTHER" id="PTHR37838">
    <property type="entry name" value="NA(+)-TRANSLOCATING NADH-QUINONE REDUCTASE SUBUNIT C"/>
    <property type="match status" value="1"/>
</dbReference>
<evidence type="ECO:0000313" key="19">
    <source>
        <dbReference type="Proteomes" id="UP000788426"/>
    </source>
</evidence>
<keyword evidence="9 16" id="KW-1133">Transmembrane helix</keyword>
<keyword evidence="12 16" id="KW-0406">Ion transport</keyword>
<evidence type="ECO:0000256" key="8">
    <source>
        <dbReference type="ARBA" id="ARBA00022967"/>
    </source>
</evidence>
<comment type="subunit">
    <text evidence="16">Composed of six subunits; NqrA, NqrB, NqrC, NqrD, NqrE and NqrF.</text>
</comment>
<keyword evidence="10 16" id="KW-0520">NAD</keyword>
<evidence type="ECO:0000256" key="14">
    <source>
        <dbReference type="ARBA" id="ARBA00023136"/>
    </source>
</evidence>
<evidence type="ECO:0000259" key="17">
    <source>
        <dbReference type="SMART" id="SM00900"/>
    </source>
</evidence>
<evidence type="ECO:0000256" key="1">
    <source>
        <dbReference type="ARBA" id="ARBA00022448"/>
    </source>
</evidence>
<evidence type="ECO:0000256" key="15">
    <source>
        <dbReference type="ARBA" id="ARBA00023201"/>
    </source>
</evidence>
<keyword evidence="2 16" id="KW-1003">Cell membrane</keyword>
<evidence type="ECO:0000256" key="6">
    <source>
        <dbReference type="ARBA" id="ARBA00022643"/>
    </source>
</evidence>
<feature type="transmembrane region" description="Helical" evidence="16">
    <location>
        <begin position="17"/>
        <end position="39"/>
    </location>
</feature>
<dbReference type="SMART" id="SM00900">
    <property type="entry name" value="FMN_bind"/>
    <property type="match status" value="1"/>
</dbReference>
<protein>
    <recommendedName>
        <fullName evidence="16">Na(+)-translocating NADH-quinone reductase subunit C</fullName>
        <shortName evidence="16">Na(+)-NQR subunit C</shortName>
        <shortName evidence="16">Na(+)-translocating NQR subunit C</shortName>
        <ecNumber evidence="16">7.2.1.1</ecNumber>
    </recommendedName>
    <alternativeName>
        <fullName evidence="16">NQR complex subunit C</fullName>
    </alternativeName>
    <alternativeName>
        <fullName evidence="16">NQR-1 subunit C</fullName>
    </alternativeName>
</protein>
<keyword evidence="11 16" id="KW-0915">Sodium</keyword>
<dbReference type="InterPro" id="IPR010204">
    <property type="entry name" value="NqrC"/>
</dbReference>
<dbReference type="EMBL" id="JAHXCT010000001">
    <property type="protein sequence ID" value="MBW4768512.1"/>
    <property type="molecule type" value="Genomic_DNA"/>
</dbReference>
<keyword evidence="7 16" id="KW-0812">Transmembrane</keyword>
<evidence type="ECO:0000256" key="5">
    <source>
        <dbReference type="ARBA" id="ARBA00022630"/>
    </source>
</evidence>
<feature type="modified residue" description="FMN phosphoryl threonine" evidence="16">
    <location>
        <position position="218"/>
    </location>
</feature>
<proteinExistence type="inferred from homology"/>
<gene>
    <name evidence="16 18" type="primary">nqrC</name>
    <name evidence="18" type="ORF">KZO38_01840</name>
</gene>
<evidence type="ECO:0000256" key="3">
    <source>
        <dbReference type="ARBA" id="ARBA00022519"/>
    </source>
</evidence>
<evidence type="ECO:0000256" key="11">
    <source>
        <dbReference type="ARBA" id="ARBA00023053"/>
    </source>
</evidence>
<keyword evidence="15 16" id="KW-0739">Sodium transport</keyword>
<comment type="caution">
    <text evidence="16">Lacks conserved residue(s) required for the propagation of feature annotation.</text>
</comment>
<keyword evidence="5 16" id="KW-0285">Flavoprotein</keyword>
<evidence type="ECO:0000256" key="13">
    <source>
        <dbReference type="ARBA" id="ARBA00023075"/>
    </source>
</evidence>
<comment type="cofactor">
    <cofactor evidence="16">
        <name>FMN</name>
        <dbReference type="ChEBI" id="CHEBI:58210"/>
    </cofactor>
</comment>
<keyword evidence="3" id="KW-0997">Cell inner membrane</keyword>
<evidence type="ECO:0000256" key="7">
    <source>
        <dbReference type="ARBA" id="ARBA00022692"/>
    </source>
</evidence>
<keyword evidence="4 16" id="KW-0597">Phosphoprotein</keyword>
<evidence type="ECO:0000256" key="10">
    <source>
        <dbReference type="ARBA" id="ARBA00023027"/>
    </source>
</evidence>